<dbReference type="EMBL" id="AP022578">
    <property type="protein sequence ID" value="BBX88112.1"/>
    <property type="molecule type" value="Genomic_DNA"/>
</dbReference>
<reference evidence="2 3" key="1">
    <citation type="journal article" date="2019" name="Emerg. Microbes Infect.">
        <title>Comprehensive subspecies identification of 175 nontuberculous mycobacteria species based on 7547 genomic profiles.</title>
        <authorList>
            <person name="Matsumoto Y."/>
            <person name="Kinjo T."/>
            <person name="Motooka D."/>
            <person name="Nabeya D."/>
            <person name="Jung N."/>
            <person name="Uechi K."/>
            <person name="Horii T."/>
            <person name="Iida T."/>
            <person name="Fujita J."/>
            <person name="Nakamura S."/>
        </authorList>
    </citation>
    <scope>NUCLEOTIDE SEQUENCE [LARGE SCALE GENOMIC DNA]</scope>
    <source>
        <strain evidence="2 3">JCM 15296</strain>
        <plasmid evidence="2">pJCM15296</plasmid>
    </source>
</reference>
<dbReference type="RefSeq" id="WP_061004513.1">
    <property type="nucleotide sequence ID" value="NZ_AP022578.1"/>
</dbReference>
<geneLocation type="plasmid" evidence="2 3">
    <name>pJCM15296</name>
</geneLocation>
<protein>
    <recommendedName>
        <fullName evidence="1">Guanylate cyclase domain-containing protein</fullName>
    </recommendedName>
</protein>
<evidence type="ECO:0000313" key="3">
    <source>
        <dbReference type="Proteomes" id="UP000465609"/>
    </source>
</evidence>
<keyword evidence="2" id="KW-0614">Plasmid</keyword>
<dbReference type="Proteomes" id="UP000465609">
    <property type="component" value="Plasmid pJCM15296"/>
</dbReference>
<dbReference type="SUPFAM" id="SSF55073">
    <property type="entry name" value="Nucleotide cyclase"/>
    <property type="match status" value="1"/>
</dbReference>
<dbReference type="Gene3D" id="3.30.70.1230">
    <property type="entry name" value="Nucleotide cyclase"/>
    <property type="match status" value="1"/>
</dbReference>
<sequence length="214" mass="22673">MTVGAWTFTMIDLAGFTALTEAHGDEYAADLAVDFADLARTALAPGDRFIKSIGDAVLLASPDPTAGIYLTQRVLERCATKDHYLLTRTALHHGPAAGRGNDFFGAAINLTARLAAHAGAGQTLATDTVAGAARALGVPVEDLGETTFKNLSEPIGVHALHLGAPSPVSTVDPICRMRIEHQQAAGYLRHHGHEYWFCSLKCAAQFAREAADQP</sequence>
<gene>
    <name evidence="2" type="ORF">MAUB_63130</name>
</gene>
<accession>A0ABN5Z1Q3</accession>
<dbReference type="PROSITE" id="PS50125">
    <property type="entry name" value="GUANYLATE_CYCLASE_2"/>
    <property type="match status" value="1"/>
</dbReference>
<dbReference type="InterPro" id="IPR001054">
    <property type="entry name" value="A/G_cyclase"/>
</dbReference>
<name>A0ABN5Z1Q3_9MYCO</name>
<evidence type="ECO:0000259" key="1">
    <source>
        <dbReference type="PROSITE" id="PS50125"/>
    </source>
</evidence>
<evidence type="ECO:0000313" key="2">
    <source>
        <dbReference type="EMBL" id="BBX88112.1"/>
    </source>
</evidence>
<feature type="domain" description="Guanylate cyclase" evidence="1">
    <location>
        <begin position="7"/>
        <end position="115"/>
    </location>
</feature>
<proteinExistence type="predicted"/>
<dbReference type="InterPro" id="IPR029787">
    <property type="entry name" value="Nucleotide_cyclase"/>
</dbReference>
<organism evidence="2 3">
    <name type="scientific">Mycolicibacterium aubagnense</name>
    <dbReference type="NCBI Taxonomy" id="319707"/>
    <lineage>
        <taxon>Bacteria</taxon>
        <taxon>Bacillati</taxon>
        <taxon>Actinomycetota</taxon>
        <taxon>Actinomycetes</taxon>
        <taxon>Mycobacteriales</taxon>
        <taxon>Mycobacteriaceae</taxon>
        <taxon>Mycolicibacterium</taxon>
    </lineage>
</organism>
<keyword evidence="3" id="KW-1185">Reference proteome</keyword>